<comment type="caution">
    <text evidence="2">The sequence shown here is derived from an EMBL/GenBank/DDBJ whole genome shotgun (WGS) entry which is preliminary data.</text>
</comment>
<keyword evidence="3" id="KW-1185">Reference proteome</keyword>
<reference evidence="2" key="1">
    <citation type="submission" date="2021-10" db="EMBL/GenBank/DDBJ databases">
        <title>Anaerobic single-cell dispensing facilitates the cultivation of human gut bacteria.</title>
        <authorList>
            <person name="Afrizal A."/>
        </authorList>
    </citation>
    <scope>NUCLEOTIDE SEQUENCE</scope>
    <source>
        <strain evidence="2">CLA-AA-H233</strain>
    </source>
</reference>
<dbReference type="InterPro" id="IPR013486">
    <property type="entry name" value="SpoIID/LytB"/>
</dbReference>
<dbReference type="NCBIfam" id="TIGR02669">
    <property type="entry name" value="SpoIID_LytB"/>
    <property type="match status" value="1"/>
</dbReference>
<proteinExistence type="predicted"/>
<dbReference type="InterPro" id="IPR013693">
    <property type="entry name" value="SpoIID/LytB_N"/>
</dbReference>
<sequence>MFSVKKAFLLLCALLLVLGSALPLAGYRLARAVLGRRADVAPSPASSAAPAAPEAAPAAYEGDADLFLIEDSTTSEVQQVPKRDYLIGAAAAEMPLSWPDEALKAQIVAAHSYALYCRDHASAANGSWLSADPARRQGYLTDAVLHSYWGTDYEANYARLSSLVDSVLGDVLCYDGAAAGTSYFALSNGRTEASENVWGSALPYLVPVDSSTDLSADNYEVTLTLSAAQTGQLLSEGLGIATDPAAPGQWFGEPTLTASGYVASLPVCGQTVSGAALRRALGLRSACFTLRYQDGGFCITTRGYGHGVGLSQWGAKALAEQGQGYADILAHYFPGTQLCR</sequence>
<dbReference type="Proteomes" id="UP001430637">
    <property type="component" value="Unassembled WGS sequence"/>
</dbReference>
<dbReference type="RefSeq" id="WP_227619838.1">
    <property type="nucleotide sequence ID" value="NZ_JAJEQL010000001.1"/>
</dbReference>
<name>A0ABS8F4U3_9FIRM</name>
<gene>
    <name evidence="2" type="ORF">LKD23_00430</name>
</gene>
<organism evidence="2 3">
    <name type="scientific">Faecalibacterium butyricigenerans</name>
    <dbReference type="NCBI Taxonomy" id="1851427"/>
    <lineage>
        <taxon>Bacteria</taxon>
        <taxon>Bacillati</taxon>
        <taxon>Bacillota</taxon>
        <taxon>Clostridia</taxon>
        <taxon>Eubacteriales</taxon>
        <taxon>Oscillospiraceae</taxon>
        <taxon>Faecalibacterium</taxon>
    </lineage>
</organism>
<accession>A0ABS8F4U3</accession>
<protein>
    <submittedName>
        <fullName evidence="2">SpoIID/LytB domain-containing protein</fullName>
    </submittedName>
</protein>
<dbReference type="EMBL" id="JAJEQL010000001">
    <property type="protein sequence ID" value="MCC2198245.1"/>
    <property type="molecule type" value="Genomic_DNA"/>
</dbReference>
<evidence type="ECO:0000313" key="2">
    <source>
        <dbReference type="EMBL" id="MCC2198245.1"/>
    </source>
</evidence>
<feature type="domain" description="Sporulation stage II protein D amidase enhancer LytB N-terminal" evidence="1">
    <location>
        <begin position="71"/>
        <end position="174"/>
    </location>
</feature>
<evidence type="ECO:0000313" key="3">
    <source>
        <dbReference type="Proteomes" id="UP001430637"/>
    </source>
</evidence>
<dbReference type="Pfam" id="PF08486">
    <property type="entry name" value="SpoIID"/>
    <property type="match status" value="1"/>
</dbReference>
<evidence type="ECO:0000259" key="1">
    <source>
        <dbReference type="Pfam" id="PF08486"/>
    </source>
</evidence>